<evidence type="ECO:0000313" key="6">
    <source>
        <dbReference type="EMBL" id="KON32401.1"/>
    </source>
</evidence>
<evidence type="ECO:0000256" key="4">
    <source>
        <dbReference type="ARBA" id="ARBA00035143"/>
    </source>
</evidence>
<comment type="caution">
    <text evidence="6">The sequence shown here is derived from an EMBL/GenBank/DDBJ whole genome shotgun (WGS) entry which is preliminary data.</text>
</comment>
<gene>
    <name evidence="5" type="primary">rps19e</name>
    <name evidence="6" type="ORF">AC477_03045</name>
</gene>
<evidence type="ECO:0000256" key="5">
    <source>
        <dbReference type="HAMAP-Rule" id="MF_01474"/>
    </source>
</evidence>
<dbReference type="NCBIfam" id="NF006811">
    <property type="entry name" value="PRK09333.1"/>
    <property type="match status" value="1"/>
</dbReference>
<reference evidence="6 7" key="1">
    <citation type="submission" date="2015-06" db="EMBL/GenBank/DDBJ databases">
        <title>New insights into the roles of widespread benthic archaea in carbon and nitrogen cycling.</title>
        <authorList>
            <person name="Lazar C.S."/>
            <person name="Baker B.J."/>
            <person name="Seitz K.W."/>
            <person name="Hyde A.S."/>
            <person name="Dick G.J."/>
            <person name="Hinrichs K.-U."/>
            <person name="Teske A.P."/>
        </authorList>
    </citation>
    <scope>NUCLEOTIDE SEQUENCE [LARGE SCALE GENOMIC DNA]</scope>
    <source>
        <strain evidence="6">SG8-32-1</strain>
    </source>
</reference>
<dbReference type="PANTHER" id="PTHR11710">
    <property type="entry name" value="40S RIBOSOMAL PROTEIN S19"/>
    <property type="match status" value="1"/>
</dbReference>
<comment type="similarity">
    <text evidence="1 5">Belongs to the eukaryotic ribosomal protein eS19 family.</text>
</comment>
<name>A0A0M0BW50_9ARCH</name>
<sequence length="151" mass="17137">MPTPYDIPSSVLIERLAKHLKEEVDEINPPAWTLFAKTGVHTQRPPTNPDWWFIRSASVLRKIYVKGPIGIEMLRQEYGGRIDRGAKPEHAAKGSGSIVRNVIHQLQAAGLVKSYRTEGRVVTNEGRRLLDRLSTEIKKDLEKIEPELAKY</sequence>
<comment type="function">
    <text evidence="5">May be involved in maturation of the 30S ribosomal subunit.</text>
</comment>
<dbReference type="InterPro" id="IPR027548">
    <property type="entry name" value="Ribosomal_eS19_archaeal"/>
</dbReference>
<dbReference type="Pfam" id="PF01090">
    <property type="entry name" value="Ribosomal_S19e"/>
    <property type="match status" value="1"/>
</dbReference>
<dbReference type="InterPro" id="IPR036390">
    <property type="entry name" value="WH_DNA-bd_sf"/>
</dbReference>
<dbReference type="GO" id="GO:0022627">
    <property type="term" value="C:cytosolic small ribosomal subunit"/>
    <property type="evidence" value="ECO:0007669"/>
    <property type="project" value="TreeGrafter"/>
</dbReference>
<evidence type="ECO:0000313" key="7">
    <source>
        <dbReference type="Proteomes" id="UP000037237"/>
    </source>
</evidence>
<dbReference type="SUPFAM" id="SSF46785">
    <property type="entry name" value="Winged helix' DNA-binding domain"/>
    <property type="match status" value="1"/>
</dbReference>
<keyword evidence="3 5" id="KW-0687">Ribonucleoprotein</keyword>
<evidence type="ECO:0000256" key="1">
    <source>
        <dbReference type="ARBA" id="ARBA00010014"/>
    </source>
</evidence>
<dbReference type="GO" id="GO:0000028">
    <property type="term" value="P:ribosomal small subunit assembly"/>
    <property type="evidence" value="ECO:0007669"/>
    <property type="project" value="TreeGrafter"/>
</dbReference>
<organism evidence="6 7">
    <name type="scientific">miscellaneous Crenarchaeota group-1 archaeon SG8-32-1</name>
    <dbReference type="NCBI Taxonomy" id="1685124"/>
    <lineage>
        <taxon>Archaea</taxon>
        <taxon>Candidatus Bathyarchaeota</taxon>
        <taxon>MCG-1</taxon>
    </lineage>
</organism>
<proteinExistence type="inferred from homology"/>
<protein>
    <recommendedName>
        <fullName evidence="4 5">Small ribosomal subunit protein eS19</fullName>
    </recommendedName>
</protein>
<comment type="subunit">
    <text evidence="5">Part of the 30S ribosomal subunit.</text>
</comment>
<keyword evidence="2 5" id="KW-0689">Ribosomal protein</keyword>
<dbReference type="SMART" id="SM01413">
    <property type="entry name" value="Ribosomal_S19e"/>
    <property type="match status" value="1"/>
</dbReference>
<dbReference type="Gene3D" id="1.10.10.10">
    <property type="entry name" value="Winged helix-like DNA-binding domain superfamily/Winged helix DNA-binding domain"/>
    <property type="match status" value="1"/>
</dbReference>
<dbReference type="InterPro" id="IPR001266">
    <property type="entry name" value="Ribosomal_eS19"/>
</dbReference>
<dbReference type="HAMAP" id="MF_01474">
    <property type="entry name" value="Ribosomal_eS19"/>
    <property type="match status" value="1"/>
</dbReference>
<dbReference type="Proteomes" id="UP000037237">
    <property type="component" value="Unassembled WGS sequence"/>
</dbReference>
<evidence type="ECO:0000256" key="3">
    <source>
        <dbReference type="ARBA" id="ARBA00023274"/>
    </source>
</evidence>
<dbReference type="PANTHER" id="PTHR11710:SF0">
    <property type="entry name" value="40S RIBOSOMAL PROTEIN S19"/>
    <property type="match status" value="1"/>
</dbReference>
<dbReference type="AlphaFoldDB" id="A0A0M0BW50"/>
<accession>A0A0M0BW50</accession>
<evidence type="ECO:0000256" key="2">
    <source>
        <dbReference type="ARBA" id="ARBA00022980"/>
    </source>
</evidence>
<dbReference type="GO" id="GO:0003723">
    <property type="term" value="F:RNA binding"/>
    <property type="evidence" value="ECO:0007669"/>
    <property type="project" value="TreeGrafter"/>
</dbReference>
<dbReference type="GO" id="GO:0006412">
    <property type="term" value="P:translation"/>
    <property type="evidence" value="ECO:0007669"/>
    <property type="project" value="UniProtKB-UniRule"/>
</dbReference>
<dbReference type="EMBL" id="LFWU01000068">
    <property type="protein sequence ID" value="KON32401.1"/>
    <property type="molecule type" value="Genomic_DNA"/>
</dbReference>
<dbReference type="InterPro" id="IPR036388">
    <property type="entry name" value="WH-like_DNA-bd_sf"/>
</dbReference>
<dbReference type="GO" id="GO:0003735">
    <property type="term" value="F:structural constituent of ribosome"/>
    <property type="evidence" value="ECO:0007669"/>
    <property type="project" value="InterPro"/>
</dbReference>
<dbReference type="FunFam" id="1.10.10.10:FF:000449">
    <property type="entry name" value="30S ribosomal protein S19e"/>
    <property type="match status" value="1"/>
</dbReference>